<dbReference type="AlphaFoldDB" id="A0A2G5UIQ6"/>
<protein>
    <submittedName>
        <fullName evidence="1">Uncharacterized protein</fullName>
    </submittedName>
</protein>
<dbReference type="Pfam" id="PF06542">
    <property type="entry name" value="PHA-1"/>
    <property type="match status" value="1"/>
</dbReference>
<gene>
    <name evidence="1" type="primary">Cnig_chr_III.g11122</name>
    <name evidence="1" type="ORF">B9Z55_011122</name>
</gene>
<dbReference type="OrthoDB" id="5909158at2759"/>
<reference evidence="2" key="1">
    <citation type="submission" date="2017-10" db="EMBL/GenBank/DDBJ databases">
        <title>Rapid genome shrinkage in a self-fertile nematode reveals novel sperm competition proteins.</title>
        <authorList>
            <person name="Yin D."/>
            <person name="Schwarz E.M."/>
            <person name="Thomas C.G."/>
            <person name="Felde R.L."/>
            <person name="Korf I.F."/>
            <person name="Cutter A.D."/>
            <person name="Schartner C.M."/>
            <person name="Ralston E.J."/>
            <person name="Meyer B.J."/>
            <person name="Haag E.S."/>
        </authorList>
    </citation>
    <scope>NUCLEOTIDE SEQUENCE [LARGE SCALE GENOMIC DNA]</scope>
    <source>
        <strain evidence="2">JU1422</strain>
    </source>
</reference>
<name>A0A2G5UIQ6_9PELO</name>
<comment type="caution">
    <text evidence="1">The sequence shown here is derived from an EMBL/GenBank/DDBJ whole genome shotgun (WGS) entry which is preliminary data.</text>
</comment>
<dbReference type="InterPro" id="IPR009497">
    <property type="entry name" value="Regulator_protein_PHA-1"/>
</dbReference>
<sequence length="499" mass="58946">MVPNETLAAQVFNNSTIVKCIMDHIPASFLMHQLDYRLINTTFRNAFDDLLRKSYRKLSITHDCRGQYSEVFFGKMYINDEEVKIQHLFKFFEYLKSAIRVTVKEVRINNCFLLNDELQCQIHDYVVKELIGDKKSEVEVFTGMDNICHPGCKDCLEIAKQCYEYGPVQLNYLTTQPTIPKHFKKLIITDYLLDDIANECVESKTMNTLNKMITSDISCDILQLNISSCRRRTMEILFREVKEAMPMPREILDAILLKWNANSIILKFIDLTRLNYQEGAWLKAKWFKGFRFNDDYRYVYPSSLDFKLQKVEVDFSASPIRSDRLKEGAVDRFFIIPSNQNLIPNIRQVFPTDRLSIRFCQWTALKVPFVFDRLSTQIFKDDHYNLEVDIQLIVNDRKGMEFAHSGDIDDIKAVVDKKLTLVRMENLFDIVFKCRKYNETTGLYCYRLENHVGKKCRLSNRYCSINLEILTREYPHYLDEFRRIVDESTFLSNDYMYDS</sequence>
<keyword evidence="2" id="KW-1185">Reference proteome</keyword>
<organism evidence="1 2">
    <name type="scientific">Caenorhabditis nigoni</name>
    <dbReference type="NCBI Taxonomy" id="1611254"/>
    <lineage>
        <taxon>Eukaryota</taxon>
        <taxon>Metazoa</taxon>
        <taxon>Ecdysozoa</taxon>
        <taxon>Nematoda</taxon>
        <taxon>Chromadorea</taxon>
        <taxon>Rhabditida</taxon>
        <taxon>Rhabditina</taxon>
        <taxon>Rhabditomorpha</taxon>
        <taxon>Rhabditoidea</taxon>
        <taxon>Rhabditidae</taxon>
        <taxon>Peloderinae</taxon>
        <taxon>Caenorhabditis</taxon>
    </lineage>
</organism>
<proteinExistence type="predicted"/>
<dbReference type="EMBL" id="PDUG01000003">
    <property type="protein sequence ID" value="PIC39435.1"/>
    <property type="molecule type" value="Genomic_DNA"/>
</dbReference>
<evidence type="ECO:0000313" key="2">
    <source>
        <dbReference type="Proteomes" id="UP000230233"/>
    </source>
</evidence>
<accession>A0A2G5UIQ6</accession>
<dbReference type="Proteomes" id="UP000230233">
    <property type="component" value="Chromosome III"/>
</dbReference>
<evidence type="ECO:0000313" key="1">
    <source>
        <dbReference type="EMBL" id="PIC39435.1"/>
    </source>
</evidence>